<protein>
    <submittedName>
        <fullName evidence="1">Uncharacterized protein</fullName>
    </submittedName>
</protein>
<reference evidence="1" key="1">
    <citation type="journal article" date="2019" name="Environ. Microbiol.">
        <title>Fungal ecological strategies reflected in gene transcription - a case study of two litter decomposers.</title>
        <authorList>
            <person name="Barbi F."/>
            <person name="Kohler A."/>
            <person name="Barry K."/>
            <person name="Baskaran P."/>
            <person name="Daum C."/>
            <person name="Fauchery L."/>
            <person name="Ihrmark K."/>
            <person name="Kuo A."/>
            <person name="LaButti K."/>
            <person name="Lipzen A."/>
            <person name="Morin E."/>
            <person name="Grigoriev I.V."/>
            <person name="Henrissat B."/>
            <person name="Lindahl B."/>
            <person name="Martin F."/>
        </authorList>
    </citation>
    <scope>NUCLEOTIDE SEQUENCE</scope>
    <source>
        <strain evidence="1">JB14</strain>
    </source>
</reference>
<gene>
    <name evidence="1" type="ORF">BT96DRAFT_754926</name>
</gene>
<dbReference type="AlphaFoldDB" id="A0A6A4GI83"/>
<keyword evidence="2" id="KW-1185">Reference proteome</keyword>
<feature type="non-terminal residue" evidence="1">
    <location>
        <position position="1"/>
    </location>
</feature>
<evidence type="ECO:0000313" key="1">
    <source>
        <dbReference type="EMBL" id="KAE9385198.1"/>
    </source>
</evidence>
<evidence type="ECO:0000313" key="2">
    <source>
        <dbReference type="Proteomes" id="UP000799118"/>
    </source>
</evidence>
<sequence>CEDASDECWEEQHIHIILSISTLGCHICEGRTICIANQAKRWLTGVEAILKKNMIKMAERNWPLNHCCLKELADKMCRVKYGTVTKPNGDLVFPESGIGKNWTYQFV</sequence>
<feature type="non-terminal residue" evidence="1">
    <location>
        <position position="107"/>
    </location>
</feature>
<name>A0A6A4GI83_9AGAR</name>
<dbReference type="EMBL" id="ML770016">
    <property type="protein sequence ID" value="KAE9385198.1"/>
    <property type="molecule type" value="Genomic_DNA"/>
</dbReference>
<dbReference type="Proteomes" id="UP000799118">
    <property type="component" value="Unassembled WGS sequence"/>
</dbReference>
<accession>A0A6A4GI83</accession>
<organism evidence="1 2">
    <name type="scientific">Gymnopus androsaceus JB14</name>
    <dbReference type="NCBI Taxonomy" id="1447944"/>
    <lineage>
        <taxon>Eukaryota</taxon>
        <taxon>Fungi</taxon>
        <taxon>Dikarya</taxon>
        <taxon>Basidiomycota</taxon>
        <taxon>Agaricomycotina</taxon>
        <taxon>Agaricomycetes</taxon>
        <taxon>Agaricomycetidae</taxon>
        <taxon>Agaricales</taxon>
        <taxon>Marasmiineae</taxon>
        <taxon>Omphalotaceae</taxon>
        <taxon>Gymnopus</taxon>
    </lineage>
</organism>
<proteinExistence type="predicted"/>